<feature type="compositionally biased region" description="Polar residues" evidence="1">
    <location>
        <begin position="150"/>
        <end position="161"/>
    </location>
</feature>
<feature type="region of interest" description="Disordered" evidence="1">
    <location>
        <begin position="215"/>
        <end position="245"/>
    </location>
</feature>
<accession>A0A0N5BMU5</accession>
<dbReference type="WBParaSite" id="SPAL_0000722800.1">
    <property type="protein sequence ID" value="SPAL_0000722800.1"/>
    <property type="gene ID" value="SPAL_0000722800"/>
</dbReference>
<dbReference type="AlphaFoldDB" id="A0A0N5BMU5"/>
<evidence type="ECO:0000313" key="3">
    <source>
        <dbReference type="WBParaSite" id="SPAL_0000722800.1"/>
    </source>
</evidence>
<keyword evidence="2" id="KW-1185">Reference proteome</keyword>
<dbReference type="Proteomes" id="UP000046392">
    <property type="component" value="Unplaced"/>
</dbReference>
<reference evidence="3" key="1">
    <citation type="submission" date="2017-02" db="UniProtKB">
        <authorList>
            <consortium name="WormBaseParasite"/>
        </authorList>
    </citation>
    <scope>IDENTIFICATION</scope>
</reference>
<sequence>MASKGKKTVEKENSAICEVFEKSCALLQSRDSKYEDIESKIEALKEEKRRIRRENSTALEERRKMMAENSKDLENRSKAMEEKRRSLAERALASEARGRILAEKRQRMKERRRTLDQDLLKMERRSMMLEESWRQLEMCVNIDDDVGSTISNVPKRQSSPLPSMVGLRKSDHGNKDIADRTETKGEIKDCLLELSESAPTKERDKNLDLPVLSVKRRPEIGTHGLSKGEANPKSASTLPTRRKSISIADLKDKLDQKKKELAERRASRLFK</sequence>
<protein>
    <submittedName>
        <fullName evidence="3">Uncharacterized protein</fullName>
    </submittedName>
</protein>
<evidence type="ECO:0000256" key="1">
    <source>
        <dbReference type="SAM" id="MobiDB-lite"/>
    </source>
</evidence>
<feature type="compositionally biased region" description="Basic and acidic residues" evidence="1">
    <location>
        <begin position="168"/>
        <end position="182"/>
    </location>
</feature>
<organism evidence="2 3">
    <name type="scientific">Strongyloides papillosus</name>
    <name type="common">Intestinal threadworm</name>
    <dbReference type="NCBI Taxonomy" id="174720"/>
    <lineage>
        <taxon>Eukaryota</taxon>
        <taxon>Metazoa</taxon>
        <taxon>Ecdysozoa</taxon>
        <taxon>Nematoda</taxon>
        <taxon>Chromadorea</taxon>
        <taxon>Rhabditida</taxon>
        <taxon>Tylenchina</taxon>
        <taxon>Panagrolaimomorpha</taxon>
        <taxon>Strongyloidoidea</taxon>
        <taxon>Strongyloididae</taxon>
        <taxon>Strongyloides</taxon>
    </lineage>
</organism>
<feature type="region of interest" description="Disordered" evidence="1">
    <location>
        <begin position="52"/>
        <end position="77"/>
    </location>
</feature>
<feature type="region of interest" description="Disordered" evidence="1">
    <location>
        <begin position="150"/>
        <end position="182"/>
    </location>
</feature>
<evidence type="ECO:0000313" key="2">
    <source>
        <dbReference type="Proteomes" id="UP000046392"/>
    </source>
</evidence>
<proteinExistence type="predicted"/>
<name>A0A0N5BMU5_STREA</name>